<feature type="compositionally biased region" description="Low complexity" evidence="1">
    <location>
        <begin position="103"/>
        <end position="129"/>
    </location>
</feature>
<evidence type="ECO:0000313" key="3">
    <source>
        <dbReference type="Proteomes" id="UP000323707"/>
    </source>
</evidence>
<dbReference type="AlphaFoldDB" id="A0A5M9QQ71"/>
<dbReference type="Gene3D" id="3.90.930.1">
    <property type="match status" value="1"/>
</dbReference>
<organism evidence="2 3">
    <name type="scientific">Helicobacter canis</name>
    <dbReference type="NCBI Taxonomy" id="29419"/>
    <lineage>
        <taxon>Bacteria</taxon>
        <taxon>Pseudomonadati</taxon>
        <taxon>Campylobacterota</taxon>
        <taxon>Epsilonproteobacteria</taxon>
        <taxon>Campylobacterales</taxon>
        <taxon>Helicobacteraceae</taxon>
        <taxon>Helicobacter</taxon>
    </lineage>
</organism>
<feature type="compositionally biased region" description="Polar residues" evidence="1">
    <location>
        <begin position="89"/>
        <end position="102"/>
    </location>
</feature>
<feature type="compositionally biased region" description="Low complexity" evidence="1">
    <location>
        <begin position="57"/>
        <end position="70"/>
    </location>
</feature>
<feature type="region of interest" description="Disordered" evidence="1">
    <location>
        <begin position="38"/>
        <end position="130"/>
    </location>
</feature>
<dbReference type="EMBL" id="VXKE01000016">
    <property type="protein sequence ID" value="KAA8709115.1"/>
    <property type="molecule type" value="Genomic_DNA"/>
</dbReference>
<feature type="compositionally biased region" description="Polar residues" evidence="1">
    <location>
        <begin position="38"/>
        <end position="51"/>
    </location>
</feature>
<proteinExistence type="predicted"/>
<evidence type="ECO:0000256" key="1">
    <source>
        <dbReference type="SAM" id="MobiDB-lite"/>
    </source>
</evidence>
<comment type="caution">
    <text evidence="2">The sequence shown here is derived from an EMBL/GenBank/DDBJ whole genome shotgun (WGS) entry which is preliminary data.</text>
</comment>
<dbReference type="Gene3D" id="2.20.110.10">
    <property type="entry name" value="Histone H3 K4-specific methyltransferase SET7/9 N-terminal domain"/>
    <property type="match status" value="2"/>
</dbReference>
<gene>
    <name evidence="2" type="ORF">F4V45_05835</name>
</gene>
<evidence type="ECO:0000313" key="2">
    <source>
        <dbReference type="EMBL" id="KAA8709115.1"/>
    </source>
</evidence>
<dbReference type="SUPFAM" id="SSF82185">
    <property type="entry name" value="Histone H3 K4-specific methyltransferase SET7/9 N-terminal domain"/>
    <property type="match status" value="2"/>
</dbReference>
<sequence length="572" mass="63416">MNQQNTTHRYAHHTLVLSTICAIIIGLSLQACMHSTPTKAQPQASSKQTRASKPEQAAPARTTKPKTTPKSAQSQAANPPKSAQAHPQKPQTQKNPDTPAQKTNTNNNTLNERTPESTESTESMESMESAPLPLNIKAKDILSSPTLKDNHQHITAKKSFDSGFTFVELYGPAGDLRARLSFKNDVLDGVSTAYQNGQIAREIPYKNGQIDGIVITHIPPDKRLESSYKNGKKHGKTILYHQGTPISSKDYNNGILHGTFETALDLADSSTYQNTNSLTHYHYGKKQGESIGYANGKIVFKQHYNKGVLQGQTQTYGENAIIKISRNYYNGFLHGEEIVYNYPQETPAYKSHYELGVLVAPYENYEANGATYYSIAPKDKAHPVIKGKSTDTQELWLYEASQQVALEITKDSGHERVRIFHQNGALASDSTITPTQASGSYYTQDSHLESKVLHNASAPLRTTWHYAPQGQLLTKSQESPAKTITQSYRDGALDSEVVVLEGEEITIQKGFFPNGALQFEHHYIEDTMIQGTLYGKDGKVIYSFPHTSKDMIFDEAFPNTAAKRRAKVLPSH</sequence>
<reference evidence="2 3" key="1">
    <citation type="submission" date="2019-09" db="EMBL/GenBank/DDBJ databases">
        <title>Draft genome sequence of various Type strains from the CCUG.</title>
        <authorList>
            <person name="Pineiro-Iglesias B."/>
            <person name="Tunovic T."/>
            <person name="Unosson C."/>
            <person name="Inganas E."/>
            <person name="Ohlen M."/>
            <person name="Cardew S."/>
            <person name="Jensie-Markopoulos S."/>
            <person name="Salva-Serra F."/>
            <person name="Jaen-Luchoro D."/>
            <person name="Karlsson R."/>
            <person name="Svensson-Stadler L."/>
            <person name="Chun J."/>
            <person name="Moore E."/>
        </authorList>
    </citation>
    <scope>NUCLEOTIDE SEQUENCE [LARGE SCALE GENOMIC DNA]</scope>
    <source>
        <strain evidence="2 3">CCUG 32756T</strain>
    </source>
</reference>
<evidence type="ECO:0008006" key="4">
    <source>
        <dbReference type="Google" id="ProtNLM"/>
    </source>
</evidence>
<dbReference type="Proteomes" id="UP000323707">
    <property type="component" value="Unassembled WGS sequence"/>
</dbReference>
<dbReference type="RefSeq" id="WP_150337466.1">
    <property type="nucleotide sequence ID" value="NZ_JAERIX010000051.1"/>
</dbReference>
<protein>
    <recommendedName>
        <fullName evidence="4">MORN repeat variant</fullName>
    </recommendedName>
</protein>
<accession>A0A5M9QQ71</accession>
<name>A0A5M9QQ71_9HELI</name>